<organism evidence="2 3">
    <name type="scientific">Halomarina oriensis</name>
    <dbReference type="NCBI Taxonomy" id="671145"/>
    <lineage>
        <taxon>Archaea</taxon>
        <taxon>Methanobacteriati</taxon>
        <taxon>Methanobacteriota</taxon>
        <taxon>Stenosarchaea group</taxon>
        <taxon>Halobacteria</taxon>
        <taxon>Halobacteriales</taxon>
        <taxon>Natronomonadaceae</taxon>
        <taxon>Halomarina</taxon>
    </lineage>
</organism>
<evidence type="ECO:0000256" key="1">
    <source>
        <dbReference type="SAM" id="Phobius"/>
    </source>
</evidence>
<dbReference type="OrthoDB" id="163266at2157"/>
<dbReference type="Pfam" id="PF24374">
    <property type="entry name" value="DUF7530"/>
    <property type="match status" value="1"/>
</dbReference>
<keyword evidence="1" id="KW-1133">Transmembrane helix</keyword>
<feature type="transmembrane region" description="Helical" evidence="1">
    <location>
        <begin position="28"/>
        <end position="48"/>
    </location>
</feature>
<comment type="caution">
    <text evidence="2">The sequence shown here is derived from an EMBL/GenBank/DDBJ whole genome shotgun (WGS) entry which is preliminary data.</text>
</comment>
<dbReference type="InterPro" id="IPR055952">
    <property type="entry name" value="DUF7530"/>
</dbReference>
<keyword evidence="1" id="KW-0812">Transmembrane</keyword>
<dbReference type="AlphaFoldDB" id="A0A6B0GHQ8"/>
<reference evidence="2 3" key="1">
    <citation type="submission" date="2019-12" db="EMBL/GenBank/DDBJ databases">
        <title>Halocatena pleomorpha gen. nov. sp. nov., an extremely halophilic archaeon of family Halobacteriaceae isolated from saltpan soil.</title>
        <authorList>
            <person name="Pal Y."/>
            <person name="Verma A."/>
            <person name="Krishnamurthi S."/>
            <person name="Kumar P."/>
        </authorList>
    </citation>
    <scope>NUCLEOTIDE SEQUENCE [LARGE SCALE GENOMIC DNA]</scope>
    <source>
        <strain evidence="2 3">JCM 16495</strain>
    </source>
</reference>
<evidence type="ECO:0000313" key="3">
    <source>
        <dbReference type="Proteomes" id="UP000451471"/>
    </source>
</evidence>
<accession>A0A6B0GHQ8</accession>
<proteinExistence type="predicted"/>
<feature type="transmembrane region" description="Helical" evidence="1">
    <location>
        <begin position="206"/>
        <end position="228"/>
    </location>
</feature>
<sequence>MGRLEFGETWVYESIVTALPGIDVSRPFAIGLQLVLFQVGITLIWWVYDFPTETLLAGTAAVVVATLGSVEMLRISDLVRSERLPDAYQRLLFGSSIEVVLAVLAFIALVTYLFTAGTPETPSLVDRLFGTEPPVVAVYLTLLVLWDVCYRIGTAWWAAVVALWRSVRYRFDEGTARVLRRADLEVVGFATAQLVLVPFVRDQTVIVAVIVGHVVAVWLVAGLSAVLVTTRAEVDEATDTGVNATARE</sequence>
<protein>
    <submittedName>
        <fullName evidence="2">Uncharacterized protein</fullName>
    </submittedName>
</protein>
<gene>
    <name evidence="2" type="ORF">GQS65_07820</name>
</gene>
<keyword evidence="1" id="KW-0472">Membrane</keyword>
<dbReference type="EMBL" id="WSZK01000015">
    <property type="protein sequence ID" value="MWG34396.1"/>
    <property type="molecule type" value="Genomic_DNA"/>
</dbReference>
<evidence type="ECO:0000313" key="2">
    <source>
        <dbReference type="EMBL" id="MWG34396.1"/>
    </source>
</evidence>
<dbReference type="Proteomes" id="UP000451471">
    <property type="component" value="Unassembled WGS sequence"/>
</dbReference>
<feature type="transmembrane region" description="Helical" evidence="1">
    <location>
        <begin position="135"/>
        <end position="164"/>
    </location>
</feature>
<dbReference type="RefSeq" id="WP_158204083.1">
    <property type="nucleotide sequence ID" value="NZ_WSZK01000015.1"/>
</dbReference>
<feature type="transmembrane region" description="Helical" evidence="1">
    <location>
        <begin position="91"/>
        <end position="115"/>
    </location>
</feature>
<feature type="transmembrane region" description="Helical" evidence="1">
    <location>
        <begin position="54"/>
        <end position="70"/>
    </location>
</feature>
<name>A0A6B0GHQ8_9EURY</name>
<keyword evidence="3" id="KW-1185">Reference proteome</keyword>